<dbReference type="RefSeq" id="WP_013136867.1">
    <property type="nucleotide sequence ID" value="NC_014166.1"/>
</dbReference>
<feature type="transmembrane region" description="Helical" evidence="1">
    <location>
        <begin position="7"/>
        <end position="28"/>
    </location>
</feature>
<organism evidence="2 3">
    <name type="scientific">Arcobacter nitrofigilis (strain ATCC 33309 / DSM 7299 / CCUG 15893 / LMG 7604 / NCTC 12251 / CI)</name>
    <name type="common">Campylobacter nitrofigilis</name>
    <dbReference type="NCBI Taxonomy" id="572480"/>
    <lineage>
        <taxon>Bacteria</taxon>
        <taxon>Pseudomonadati</taxon>
        <taxon>Campylobacterota</taxon>
        <taxon>Epsilonproteobacteria</taxon>
        <taxon>Campylobacterales</taxon>
        <taxon>Arcobacteraceae</taxon>
        <taxon>Arcobacter</taxon>
    </lineage>
</organism>
<evidence type="ECO:0000256" key="1">
    <source>
        <dbReference type="SAM" id="Phobius"/>
    </source>
</evidence>
<dbReference type="STRING" id="572480.Arnit_3076"/>
<accession>D5V7V3</accession>
<reference evidence="2 3" key="1">
    <citation type="journal article" date="2010" name="Stand. Genomic Sci.">
        <title>Complete genome sequence of Arcobacter nitrofigilis type strain (CI).</title>
        <authorList>
            <person name="Pati A."/>
            <person name="Gronow S."/>
            <person name="Lapidus A."/>
            <person name="Copeland A."/>
            <person name="Glavina Del Rio T."/>
            <person name="Nolan M."/>
            <person name="Lucas S."/>
            <person name="Tice H."/>
            <person name="Cheng J.F."/>
            <person name="Han C."/>
            <person name="Chertkov O."/>
            <person name="Bruce D."/>
            <person name="Tapia R."/>
            <person name="Goodwin L."/>
            <person name="Pitluck S."/>
            <person name="Liolios K."/>
            <person name="Ivanova N."/>
            <person name="Mavromatis K."/>
            <person name="Chen A."/>
            <person name="Palaniappan K."/>
            <person name="Land M."/>
            <person name="Hauser L."/>
            <person name="Chang Y.J."/>
            <person name="Jeffries C.D."/>
            <person name="Detter J.C."/>
            <person name="Rohde M."/>
            <person name="Goker M."/>
            <person name="Bristow J."/>
            <person name="Eisen J.A."/>
            <person name="Markowitz V."/>
            <person name="Hugenholtz P."/>
            <person name="Klenk H.P."/>
            <person name="Kyrpides N.C."/>
        </authorList>
    </citation>
    <scope>NUCLEOTIDE SEQUENCE [LARGE SCALE GENOMIC DNA]</scope>
    <source>
        <strain evidence="3">ATCC 33309 / DSM 7299 / CCUG 15893 / LMG 7604 / NCTC 12251 / CI</strain>
    </source>
</reference>
<keyword evidence="1" id="KW-1133">Transmembrane helix</keyword>
<evidence type="ECO:0000313" key="2">
    <source>
        <dbReference type="EMBL" id="ADG94723.1"/>
    </source>
</evidence>
<dbReference type="HOGENOM" id="CLU_1623746_0_0_7"/>
<keyword evidence="1" id="KW-0812">Transmembrane</keyword>
<proteinExistence type="predicted"/>
<dbReference type="AlphaFoldDB" id="D5V7V3"/>
<protein>
    <submittedName>
        <fullName evidence="2">Uncharacterized protein</fullName>
    </submittedName>
</protein>
<dbReference type="Proteomes" id="UP000000939">
    <property type="component" value="Chromosome"/>
</dbReference>
<feature type="transmembrane region" description="Helical" evidence="1">
    <location>
        <begin position="124"/>
        <end position="147"/>
    </location>
</feature>
<dbReference type="KEGG" id="ant:Arnit_3076"/>
<evidence type="ECO:0000313" key="3">
    <source>
        <dbReference type="Proteomes" id="UP000000939"/>
    </source>
</evidence>
<keyword evidence="3" id="KW-1185">Reference proteome</keyword>
<sequence length="163" mass="19108">MNENIKLLKYFFRFAIVYVIFLTMLLFIRDKSAAYFDYDYEIISKIAIFTAVIELLLIVFAIIIVVSKFIQDYKRVPSDGEKIKLSILSFIFIQFADLPEKYLYTGNIGTIFEFIHYSGTSITGLVFVIFLQILLFISFILLIDFIYGLTSKIMFKKYNKSLQ</sequence>
<dbReference type="EMBL" id="CP001999">
    <property type="protein sequence ID" value="ADG94723.1"/>
    <property type="molecule type" value="Genomic_DNA"/>
</dbReference>
<feature type="transmembrane region" description="Helical" evidence="1">
    <location>
        <begin position="48"/>
        <end position="71"/>
    </location>
</feature>
<keyword evidence="1" id="KW-0472">Membrane</keyword>
<name>D5V7V3_ARCNC</name>
<gene>
    <name evidence="2" type="ordered locus">Arnit_3076</name>
</gene>